<name>A0ABQ7NA01_BRACM</name>
<gene>
    <name evidence="1" type="primary">A03p065820.1_BraROA</name>
    <name evidence="1" type="ORF">IGI04_013607</name>
</gene>
<accession>A0ABQ7NA01</accession>
<organism evidence="1 2">
    <name type="scientific">Brassica rapa subsp. trilocularis</name>
    <dbReference type="NCBI Taxonomy" id="1813537"/>
    <lineage>
        <taxon>Eukaryota</taxon>
        <taxon>Viridiplantae</taxon>
        <taxon>Streptophyta</taxon>
        <taxon>Embryophyta</taxon>
        <taxon>Tracheophyta</taxon>
        <taxon>Spermatophyta</taxon>
        <taxon>Magnoliopsida</taxon>
        <taxon>eudicotyledons</taxon>
        <taxon>Gunneridae</taxon>
        <taxon>Pentapetalae</taxon>
        <taxon>rosids</taxon>
        <taxon>malvids</taxon>
        <taxon>Brassicales</taxon>
        <taxon>Brassicaceae</taxon>
        <taxon>Brassiceae</taxon>
        <taxon>Brassica</taxon>
    </lineage>
</organism>
<evidence type="ECO:0000313" key="1">
    <source>
        <dbReference type="EMBL" id="KAG5407488.1"/>
    </source>
</evidence>
<protein>
    <submittedName>
        <fullName evidence="1">Uncharacterized protein</fullName>
    </submittedName>
</protein>
<reference evidence="1 2" key="1">
    <citation type="submission" date="2021-03" db="EMBL/GenBank/DDBJ databases">
        <authorList>
            <person name="King G.J."/>
            <person name="Bancroft I."/>
            <person name="Baten A."/>
            <person name="Bloomfield J."/>
            <person name="Borpatragohain P."/>
            <person name="He Z."/>
            <person name="Irish N."/>
            <person name="Irwin J."/>
            <person name="Liu K."/>
            <person name="Mauleon R.P."/>
            <person name="Moore J."/>
            <person name="Morris R."/>
            <person name="Ostergaard L."/>
            <person name="Wang B."/>
            <person name="Wells R."/>
        </authorList>
    </citation>
    <scope>NUCLEOTIDE SEQUENCE [LARGE SCALE GENOMIC DNA]</scope>
    <source>
        <strain evidence="1">R-o-18</strain>
        <tissue evidence="1">Leaf</tissue>
    </source>
</reference>
<keyword evidence="2" id="KW-1185">Reference proteome</keyword>
<proteinExistence type="predicted"/>
<sequence length="185" mass="20721">MHFGSFLVEHREKKKKLWKTGPRFDEILSRDYPPLKLRLGQSEQIYKEALVALSSGWKISLSIWRITALLDDKYLSSLKKSLKGLRDASLARKILNQASDIFTSLNKLRSDFNRDITLPSSLEIAGGESLSADSSGCCAGLQKLWALEKILTSLYVPKPARYGSFKGTPPSEKLKKDALLPLLPD</sequence>
<dbReference type="EMBL" id="JADBGQ010000003">
    <property type="protein sequence ID" value="KAG5407488.1"/>
    <property type="molecule type" value="Genomic_DNA"/>
</dbReference>
<dbReference type="Proteomes" id="UP000823674">
    <property type="component" value="Chromosome A03"/>
</dbReference>
<evidence type="ECO:0000313" key="2">
    <source>
        <dbReference type="Proteomes" id="UP000823674"/>
    </source>
</evidence>
<comment type="caution">
    <text evidence="1">The sequence shown here is derived from an EMBL/GenBank/DDBJ whole genome shotgun (WGS) entry which is preliminary data.</text>
</comment>